<organism evidence="1 2">
    <name type="scientific">Mailhella massiliensis</name>
    <dbReference type="NCBI Taxonomy" id="1903261"/>
    <lineage>
        <taxon>Bacteria</taxon>
        <taxon>Pseudomonadati</taxon>
        <taxon>Thermodesulfobacteriota</taxon>
        <taxon>Desulfovibrionia</taxon>
        <taxon>Desulfovibrionales</taxon>
        <taxon>Desulfovibrionaceae</taxon>
        <taxon>Mailhella</taxon>
    </lineage>
</organism>
<evidence type="ECO:0000313" key="2">
    <source>
        <dbReference type="Proteomes" id="UP000698963"/>
    </source>
</evidence>
<accession>A0A921AVN5</accession>
<dbReference type="Proteomes" id="UP000698963">
    <property type="component" value="Unassembled WGS sequence"/>
</dbReference>
<proteinExistence type="predicted"/>
<dbReference type="Gene3D" id="3.30.70.100">
    <property type="match status" value="1"/>
</dbReference>
<name>A0A921AVN5_9BACT</name>
<sequence>MPLYDYPRHTDKLIVLMSSGDGFPLRSWYLGEHAPRTAALEGITEYRANILSEQALNCLTRDTNGEDPYGVQAVDEIKGARWEDIKALYEGLHIIGAYRVTEYMIRELHTDRPTGRKSPEIKRIALLTRPVDKTHEQAMEYWLERHPSFCFRHHSGMASYSQNHVDGVLTEDSLPLDGFPILTYWNEDALRFGHFSMEDSKRLMVEDCRHFRSTSFVVTVDEYIMKRPRSWRDAPCRTPA</sequence>
<dbReference type="RefSeq" id="WP_304122111.1">
    <property type="nucleotide sequence ID" value="NZ_DYZA01000119.1"/>
</dbReference>
<evidence type="ECO:0008006" key="3">
    <source>
        <dbReference type="Google" id="ProtNLM"/>
    </source>
</evidence>
<dbReference type="InterPro" id="IPR011008">
    <property type="entry name" value="Dimeric_a/b-barrel"/>
</dbReference>
<comment type="caution">
    <text evidence="1">The sequence shown here is derived from an EMBL/GenBank/DDBJ whole genome shotgun (WGS) entry which is preliminary data.</text>
</comment>
<evidence type="ECO:0000313" key="1">
    <source>
        <dbReference type="EMBL" id="HJD97197.1"/>
    </source>
</evidence>
<reference evidence="1" key="2">
    <citation type="submission" date="2021-09" db="EMBL/GenBank/DDBJ databases">
        <authorList>
            <person name="Gilroy R."/>
        </authorList>
    </citation>
    <scope>NUCLEOTIDE SEQUENCE</scope>
    <source>
        <strain evidence="1">ChiGjej2B2-19336</strain>
    </source>
</reference>
<reference evidence="1" key="1">
    <citation type="journal article" date="2021" name="PeerJ">
        <title>Extensive microbial diversity within the chicken gut microbiome revealed by metagenomics and culture.</title>
        <authorList>
            <person name="Gilroy R."/>
            <person name="Ravi A."/>
            <person name="Getino M."/>
            <person name="Pursley I."/>
            <person name="Horton D.L."/>
            <person name="Alikhan N.F."/>
            <person name="Baker D."/>
            <person name="Gharbi K."/>
            <person name="Hall N."/>
            <person name="Watson M."/>
            <person name="Adriaenssens E.M."/>
            <person name="Foster-Nyarko E."/>
            <person name="Jarju S."/>
            <person name="Secka A."/>
            <person name="Antonio M."/>
            <person name="Oren A."/>
            <person name="Chaudhuri R.R."/>
            <person name="La Ragione R."/>
            <person name="Hildebrand F."/>
            <person name="Pallen M.J."/>
        </authorList>
    </citation>
    <scope>NUCLEOTIDE SEQUENCE</scope>
    <source>
        <strain evidence="1">ChiGjej2B2-19336</strain>
    </source>
</reference>
<gene>
    <name evidence="1" type="ORF">K8W16_06095</name>
</gene>
<dbReference type="EMBL" id="DYZA01000119">
    <property type="protein sequence ID" value="HJD97197.1"/>
    <property type="molecule type" value="Genomic_DNA"/>
</dbReference>
<dbReference type="SUPFAM" id="SSF54909">
    <property type="entry name" value="Dimeric alpha+beta barrel"/>
    <property type="match status" value="1"/>
</dbReference>
<dbReference type="AlphaFoldDB" id="A0A921AVN5"/>
<protein>
    <recommendedName>
        <fullName evidence="3">EthD domain-containing protein</fullName>
    </recommendedName>
</protein>